<dbReference type="Proteomes" id="UP000254545">
    <property type="component" value="Unassembled WGS sequence"/>
</dbReference>
<evidence type="ECO:0000313" key="1">
    <source>
        <dbReference type="EMBL" id="STS92880.1"/>
    </source>
</evidence>
<dbReference type="AlphaFoldDB" id="A0A7H4MRD0"/>
<organism evidence="1 2">
    <name type="scientific">Klebsiella variicola</name>
    <dbReference type="NCBI Taxonomy" id="244366"/>
    <lineage>
        <taxon>Bacteria</taxon>
        <taxon>Pseudomonadati</taxon>
        <taxon>Pseudomonadota</taxon>
        <taxon>Gammaproteobacteria</taxon>
        <taxon>Enterobacterales</taxon>
        <taxon>Enterobacteriaceae</taxon>
        <taxon>Klebsiella/Raoultella group</taxon>
        <taxon>Klebsiella</taxon>
        <taxon>Klebsiella pneumoniae complex</taxon>
    </lineage>
</organism>
<proteinExistence type="predicted"/>
<dbReference type="EMBL" id="UGKR01000003">
    <property type="protein sequence ID" value="STS92880.1"/>
    <property type="molecule type" value="Genomic_DNA"/>
</dbReference>
<reference evidence="1 2" key="1">
    <citation type="submission" date="2018-06" db="EMBL/GenBank/DDBJ databases">
        <authorList>
            <consortium name="Pathogen Informatics"/>
            <person name="Doyle S."/>
        </authorList>
    </citation>
    <scope>NUCLEOTIDE SEQUENCE [LARGE SCALE GENOMIC DNA]</scope>
    <source>
        <strain evidence="1 2">NCTC9177</strain>
    </source>
</reference>
<comment type="caution">
    <text evidence="1">The sequence shown here is derived from an EMBL/GenBank/DDBJ whole genome shotgun (WGS) entry which is preliminary data.</text>
</comment>
<accession>A0A7H4MRD0</accession>
<sequence>MAIELMPFFNISSSPSIKPSTRLSSCPRRMRSTVLTILRIGPVTSRIRRQPKISAMPMQNSIITLEMKNLFVLLEAD</sequence>
<evidence type="ECO:0000313" key="2">
    <source>
        <dbReference type="Proteomes" id="UP000254545"/>
    </source>
</evidence>
<protein>
    <submittedName>
        <fullName evidence="1">Uncharacterized protein</fullName>
    </submittedName>
</protein>
<gene>
    <name evidence="1" type="ORF">NCTC9177_06839</name>
</gene>
<name>A0A7H4MRD0_KLEVA</name>